<evidence type="ECO:0000256" key="2">
    <source>
        <dbReference type="ARBA" id="ARBA00022723"/>
    </source>
</evidence>
<name>A0A1S8CKZ6_9GAMM</name>
<dbReference type="STRING" id="2034155.BMI79_05895"/>
<dbReference type="InterPro" id="IPR050294">
    <property type="entry name" value="RnfB_subfamily"/>
</dbReference>
<dbReference type="PANTHER" id="PTHR42859:SF17">
    <property type="entry name" value="ELECTRON TRANSPORT PROTEIN HYDN-RELATED"/>
    <property type="match status" value="1"/>
</dbReference>
<evidence type="ECO:0000256" key="4">
    <source>
        <dbReference type="ARBA" id="ARBA00023004"/>
    </source>
</evidence>
<dbReference type="PANTHER" id="PTHR42859">
    <property type="entry name" value="OXIDOREDUCTASE"/>
    <property type="match status" value="1"/>
</dbReference>
<comment type="caution">
    <text evidence="7">The sequence shown here is derived from an EMBL/GenBank/DDBJ whole genome shotgun (WGS) entry which is preliminary data.</text>
</comment>
<dbReference type="SUPFAM" id="SSF54862">
    <property type="entry name" value="4Fe-4S ferredoxins"/>
    <property type="match status" value="1"/>
</dbReference>
<protein>
    <submittedName>
        <fullName evidence="7">Effector protein</fullName>
    </submittedName>
</protein>
<dbReference type="CDD" id="cd10554">
    <property type="entry name" value="HycB_like"/>
    <property type="match status" value="1"/>
</dbReference>
<keyword evidence="8" id="KW-1185">Reference proteome</keyword>
<dbReference type="PROSITE" id="PS51379">
    <property type="entry name" value="4FE4S_FER_2"/>
    <property type="match status" value="3"/>
</dbReference>
<feature type="domain" description="4Fe-4S ferredoxin-type" evidence="6">
    <location>
        <begin position="2"/>
        <end position="32"/>
    </location>
</feature>
<dbReference type="RefSeq" id="WP_083704379.1">
    <property type="nucleotide sequence ID" value="NZ_MOXD01000003.1"/>
</dbReference>
<keyword evidence="5" id="KW-0411">Iron-sulfur</keyword>
<evidence type="ECO:0000259" key="6">
    <source>
        <dbReference type="PROSITE" id="PS51379"/>
    </source>
</evidence>
<keyword evidence="2" id="KW-0479">Metal-binding</keyword>
<dbReference type="PROSITE" id="PS00198">
    <property type="entry name" value="4FE4S_FER_1"/>
    <property type="match status" value="1"/>
</dbReference>
<dbReference type="AlphaFoldDB" id="A0A1S8CKZ6"/>
<dbReference type="Proteomes" id="UP000216021">
    <property type="component" value="Unassembled WGS sequence"/>
</dbReference>
<dbReference type="GO" id="GO:0046872">
    <property type="term" value="F:metal ion binding"/>
    <property type="evidence" value="ECO:0007669"/>
    <property type="project" value="UniProtKB-KW"/>
</dbReference>
<dbReference type="InterPro" id="IPR017900">
    <property type="entry name" value="4Fe4S_Fe_S_CS"/>
</dbReference>
<keyword evidence="4" id="KW-0408">Iron</keyword>
<evidence type="ECO:0000256" key="1">
    <source>
        <dbReference type="ARBA" id="ARBA00022485"/>
    </source>
</evidence>
<gene>
    <name evidence="7" type="ORF">BMI79_05895</name>
</gene>
<dbReference type="GO" id="GO:0051539">
    <property type="term" value="F:4 iron, 4 sulfur cluster binding"/>
    <property type="evidence" value="ECO:0007669"/>
    <property type="project" value="UniProtKB-KW"/>
</dbReference>
<feature type="domain" description="4Fe-4S ferredoxin-type" evidence="6">
    <location>
        <begin position="79"/>
        <end position="108"/>
    </location>
</feature>
<evidence type="ECO:0000313" key="8">
    <source>
        <dbReference type="Proteomes" id="UP000216021"/>
    </source>
</evidence>
<feature type="domain" description="4Fe-4S ferredoxin-type" evidence="6">
    <location>
        <begin position="119"/>
        <end position="152"/>
    </location>
</feature>
<dbReference type="Pfam" id="PF12800">
    <property type="entry name" value="Fer4_4"/>
    <property type="match status" value="1"/>
</dbReference>
<proteinExistence type="predicted"/>
<dbReference type="EMBL" id="MOXD01000003">
    <property type="protein sequence ID" value="OMQ24369.1"/>
    <property type="molecule type" value="Genomic_DNA"/>
</dbReference>
<organism evidence="7 8">
    <name type="scientific">Serratia oryzae</name>
    <dbReference type="NCBI Taxonomy" id="2034155"/>
    <lineage>
        <taxon>Bacteria</taxon>
        <taxon>Pseudomonadati</taxon>
        <taxon>Pseudomonadota</taxon>
        <taxon>Gammaproteobacteria</taxon>
        <taxon>Enterobacterales</taxon>
        <taxon>Yersiniaceae</taxon>
        <taxon>Serratia</taxon>
    </lineage>
</organism>
<sequence>MNQFVIADMQQCIGCRTCEIACAMAHQGENPQPLTPENFNPRLKVMKTFSVSAPMLCRQCENAPCLNACPNDAIYNHNGSVQVMQSRCIGCKTCMVVCPYGAMEVVVNHTSSRDGSTHSRAQANKCDLCDGRSAGPACIEVCPTAALKLIKPADLQAMQREKQLRAALGATPNLLQ</sequence>
<reference evidence="7 8" key="1">
    <citation type="submission" date="2016-11" db="EMBL/GenBank/DDBJ databases">
        <title>Rahnella oryzae sp. nov., isolated from rice root.</title>
        <authorList>
            <person name="Zhang X.-X."/>
            <person name="Zhang J."/>
        </authorList>
    </citation>
    <scope>NUCLEOTIDE SEQUENCE [LARGE SCALE GENOMIC DNA]</scope>
    <source>
        <strain evidence="7 8">J11-6</strain>
    </source>
</reference>
<keyword evidence="3" id="KW-0677">Repeat</keyword>
<evidence type="ECO:0000313" key="7">
    <source>
        <dbReference type="EMBL" id="OMQ24369.1"/>
    </source>
</evidence>
<dbReference type="Pfam" id="PF13247">
    <property type="entry name" value="Fer4_11"/>
    <property type="match status" value="1"/>
</dbReference>
<dbReference type="InterPro" id="IPR017896">
    <property type="entry name" value="4Fe4S_Fe-S-bd"/>
</dbReference>
<dbReference type="OrthoDB" id="9779457at2"/>
<keyword evidence="1" id="KW-0004">4Fe-4S</keyword>
<evidence type="ECO:0000256" key="3">
    <source>
        <dbReference type="ARBA" id="ARBA00022737"/>
    </source>
</evidence>
<evidence type="ECO:0000256" key="5">
    <source>
        <dbReference type="ARBA" id="ARBA00023014"/>
    </source>
</evidence>
<dbReference type="Gene3D" id="3.30.70.20">
    <property type="match status" value="2"/>
</dbReference>
<accession>A0A1S8CKZ6</accession>